<protein>
    <submittedName>
        <fullName evidence="2">ATP-binding cassette domain-containing protein</fullName>
    </submittedName>
</protein>
<feature type="domain" description="ABC transporter" evidence="1">
    <location>
        <begin position="19"/>
        <end position="224"/>
    </location>
</feature>
<reference evidence="2 3" key="1">
    <citation type="submission" date="2018-08" db="EMBL/GenBank/DDBJ databases">
        <title>A genome reference for cultivated species of the human gut microbiota.</title>
        <authorList>
            <person name="Zou Y."/>
            <person name="Xue W."/>
            <person name="Luo G."/>
        </authorList>
    </citation>
    <scope>NUCLEOTIDE SEQUENCE [LARGE SCALE GENOMIC DNA]</scope>
    <source>
        <strain evidence="2 3">AF45-17</strain>
    </source>
</reference>
<name>A0A3E2TIY4_9FIRM</name>
<dbReference type="InterPro" id="IPR015854">
    <property type="entry name" value="ABC_transpr_LolD-like"/>
</dbReference>
<accession>A0A3E2TIY4</accession>
<dbReference type="AlphaFoldDB" id="A0A3E2TIY4"/>
<dbReference type="Proteomes" id="UP000260773">
    <property type="component" value="Unassembled WGS sequence"/>
</dbReference>
<dbReference type="InterPro" id="IPR027417">
    <property type="entry name" value="P-loop_NTPase"/>
</dbReference>
<comment type="caution">
    <text evidence="2">The sequence shown here is derived from an EMBL/GenBank/DDBJ whole genome shotgun (WGS) entry which is preliminary data.</text>
</comment>
<dbReference type="GO" id="GO:0005524">
    <property type="term" value="F:ATP binding"/>
    <property type="evidence" value="ECO:0007669"/>
    <property type="project" value="UniProtKB-KW"/>
</dbReference>
<dbReference type="EMBL" id="QVEP01000038">
    <property type="protein sequence ID" value="RGB76786.1"/>
    <property type="molecule type" value="Genomic_DNA"/>
</dbReference>
<evidence type="ECO:0000313" key="2">
    <source>
        <dbReference type="EMBL" id="RGB76786.1"/>
    </source>
</evidence>
<proteinExistence type="predicted"/>
<evidence type="ECO:0000313" key="3">
    <source>
        <dbReference type="Proteomes" id="UP000260773"/>
    </source>
</evidence>
<dbReference type="SUPFAM" id="SSF52540">
    <property type="entry name" value="P-loop containing nucleoside triphosphate hydrolases"/>
    <property type="match status" value="1"/>
</dbReference>
<gene>
    <name evidence="2" type="ORF">DW070_12985</name>
</gene>
<organism evidence="2 3">
    <name type="scientific">Coprococcus catus</name>
    <dbReference type="NCBI Taxonomy" id="116085"/>
    <lineage>
        <taxon>Bacteria</taxon>
        <taxon>Bacillati</taxon>
        <taxon>Bacillota</taxon>
        <taxon>Clostridia</taxon>
        <taxon>Lachnospirales</taxon>
        <taxon>Lachnospiraceae</taxon>
        <taxon>Coprococcus</taxon>
    </lineage>
</organism>
<keyword evidence="2" id="KW-0067">ATP-binding</keyword>
<evidence type="ECO:0000259" key="1">
    <source>
        <dbReference type="PROSITE" id="PS50893"/>
    </source>
</evidence>
<dbReference type="Gene3D" id="3.40.50.300">
    <property type="entry name" value="P-loop containing nucleotide triphosphate hydrolases"/>
    <property type="match status" value="1"/>
</dbReference>
<dbReference type="GO" id="GO:0022857">
    <property type="term" value="F:transmembrane transporter activity"/>
    <property type="evidence" value="ECO:0007669"/>
    <property type="project" value="TreeGrafter"/>
</dbReference>
<dbReference type="GO" id="GO:0005886">
    <property type="term" value="C:plasma membrane"/>
    <property type="evidence" value="ECO:0007669"/>
    <property type="project" value="TreeGrafter"/>
</dbReference>
<sequence length="224" mass="25277">MQDDREDKAGVQDADNCLCRLKDIVKWYPPDRLVLDQFSLEIGRGERVMIRGNAGSGRTTLIRILDQKIKPNEGTLLCRGSIAAIYETTGILESMTLGEQIALPLLCQGYSRREAMDHALEWLKKIGEEIRGYHKEDRITAYDRALIAVGQAVLQNPDLIAADTFMTDLNRAEQARILKILDEASKARACLLMADEIPCGFPCDRILELRKPMDRQPADNMSWT</sequence>
<dbReference type="PANTHER" id="PTHR24220">
    <property type="entry name" value="IMPORT ATP-BINDING PROTEIN"/>
    <property type="match status" value="1"/>
</dbReference>
<dbReference type="Pfam" id="PF00005">
    <property type="entry name" value="ABC_tran"/>
    <property type="match status" value="1"/>
</dbReference>
<dbReference type="PROSITE" id="PS50893">
    <property type="entry name" value="ABC_TRANSPORTER_2"/>
    <property type="match status" value="1"/>
</dbReference>
<dbReference type="GO" id="GO:0016887">
    <property type="term" value="F:ATP hydrolysis activity"/>
    <property type="evidence" value="ECO:0007669"/>
    <property type="project" value="InterPro"/>
</dbReference>
<keyword evidence="2" id="KW-0547">Nucleotide-binding</keyword>
<dbReference type="PANTHER" id="PTHR24220:SF659">
    <property type="entry name" value="TRANSPORTER, PUTATIVE-RELATED"/>
    <property type="match status" value="1"/>
</dbReference>
<dbReference type="InterPro" id="IPR003439">
    <property type="entry name" value="ABC_transporter-like_ATP-bd"/>
</dbReference>
<dbReference type="RefSeq" id="WP_015512734.1">
    <property type="nucleotide sequence ID" value="NZ_JAQDKA010000023.1"/>
</dbReference>